<feature type="region of interest" description="Disordered" evidence="4">
    <location>
        <begin position="659"/>
        <end position="685"/>
    </location>
</feature>
<feature type="domain" description="Glycoside hydrolase family 2 catalytic" evidence="6">
    <location>
        <begin position="271"/>
        <end position="441"/>
    </location>
</feature>
<evidence type="ECO:0000259" key="7">
    <source>
        <dbReference type="Pfam" id="PF02837"/>
    </source>
</evidence>
<dbReference type="Pfam" id="PF18565">
    <property type="entry name" value="Glyco_hydro2_C5"/>
    <property type="match status" value="1"/>
</dbReference>
<evidence type="ECO:0000259" key="8">
    <source>
        <dbReference type="Pfam" id="PF18565"/>
    </source>
</evidence>
<dbReference type="Gene3D" id="2.60.120.260">
    <property type="entry name" value="Galactose-binding domain-like"/>
    <property type="match status" value="2"/>
</dbReference>
<dbReference type="EMBL" id="WLZY01000016">
    <property type="protein sequence ID" value="NDL60938.1"/>
    <property type="molecule type" value="Genomic_DNA"/>
</dbReference>
<dbReference type="InterPro" id="IPR006103">
    <property type="entry name" value="Glyco_hydro_2_cat"/>
</dbReference>
<sequence>MTRRTELLNRSWKFAYGDPPGAVHSDFDDSRWFDVGLPHSFGIPYFMEGGFYVGKGVYRRTIHLGDDDVDRYVALEFHGVFQDAEVYVNGERAGRHLGGYTAFIVDISSLVRPGSNLIAVRVSNEWNPRLAPRAGEHVFNGGIYRDVSLIVAEQTRIAWYGTGISTTRVDGSDATVTVATELVNDSDLAFTGDLLAEVSLDETPVLTAEIPVTLAAGETRTFRQEITIPDVRLWHPDTPTLYRLDQALAGGSGPIDNTRTEFGVRTVEFTTDDGFFLNGRRLAIHGANVHQDHAGWSDAVTHAGIRRDVALIRECGMNFIRGSHYPHHEQFATECDRQGLLFWSELCFWGTGGDNVDGYWTASAYPPEPADRAEFEESCLQALSEMIRVNRNHPSIIAWSVGNEAFFTDDEVIPEAKKLTRRLVDLAHELDPTRPAAVGGAQRRGFDELGDIAGYNGDGASLFHAPPWPNIVSEYGCVMEDRPGVYGPRYSHGVEIEHRWRSGIALWCGFHHGSILPGMGSMGFIDYFRVPLRSWYWYRHALRGVDPPPWPVSGTATAIRLTADRTTIRTDGTDDAQLRVELLDETGRVVADDRPVTIDVVDGGGIFPTGTSIELSARNRGLLDGHGAIEFRSYYSGTNVLRAHADGLQPATLHVEATGGESWTGQDRRLSTGPPSLTHPPAGNVPKLLSADRPVFSSGYRSGSPASLVTDYRVDRGWVSDVDQPGTWAHVDLEAAWHADVVTAMFGAGIDVPFVIETSSGTGGGFTQVANGTTGRGSAVVVLGGRTVRAVRVVFPGSPAELIEVRVHGR</sequence>
<dbReference type="Proteomes" id="UP000460435">
    <property type="component" value="Unassembled WGS sequence"/>
</dbReference>
<gene>
    <name evidence="9" type="ORF">F7O44_28070</name>
</gene>
<dbReference type="Pfam" id="PF02836">
    <property type="entry name" value="Glyco_hydro_2_C"/>
    <property type="match status" value="1"/>
</dbReference>
<evidence type="ECO:0000256" key="1">
    <source>
        <dbReference type="ARBA" id="ARBA00007401"/>
    </source>
</evidence>
<evidence type="ECO:0000256" key="4">
    <source>
        <dbReference type="SAM" id="MobiDB-lite"/>
    </source>
</evidence>
<keyword evidence="10" id="KW-1185">Reference proteome</keyword>
<evidence type="ECO:0000259" key="5">
    <source>
        <dbReference type="Pfam" id="PF00703"/>
    </source>
</evidence>
<dbReference type="InterPro" id="IPR006101">
    <property type="entry name" value="Glyco_hydro_2"/>
</dbReference>
<accession>A0A7K3MEV3</accession>
<evidence type="ECO:0000259" key="6">
    <source>
        <dbReference type="Pfam" id="PF02836"/>
    </source>
</evidence>
<dbReference type="RefSeq" id="WP_162453659.1">
    <property type="nucleotide sequence ID" value="NZ_WLZY01000016.1"/>
</dbReference>
<dbReference type="Pfam" id="PF00703">
    <property type="entry name" value="Glyco_hydro_2"/>
    <property type="match status" value="1"/>
</dbReference>
<evidence type="ECO:0000256" key="3">
    <source>
        <dbReference type="ARBA" id="ARBA00023295"/>
    </source>
</evidence>
<feature type="domain" description="Glycoside hydrolase family 2" evidence="8">
    <location>
        <begin position="559"/>
        <end position="653"/>
    </location>
</feature>
<dbReference type="InterPro" id="IPR040605">
    <property type="entry name" value="Glyco_hydro2_dom5"/>
</dbReference>
<dbReference type="SUPFAM" id="SSF51445">
    <property type="entry name" value="(Trans)glycosidases"/>
    <property type="match status" value="1"/>
</dbReference>
<dbReference type="InterPro" id="IPR008979">
    <property type="entry name" value="Galactose-bd-like_sf"/>
</dbReference>
<feature type="domain" description="Glycoside hydrolase family 2 immunoglobulin-like beta-sandwich" evidence="5">
    <location>
        <begin position="166"/>
        <end position="265"/>
    </location>
</feature>
<organism evidence="9 10">
    <name type="scientific">Phytoactinopolyspora mesophila</name>
    <dbReference type="NCBI Taxonomy" id="2650750"/>
    <lineage>
        <taxon>Bacteria</taxon>
        <taxon>Bacillati</taxon>
        <taxon>Actinomycetota</taxon>
        <taxon>Actinomycetes</taxon>
        <taxon>Jiangellales</taxon>
        <taxon>Jiangellaceae</taxon>
        <taxon>Phytoactinopolyspora</taxon>
    </lineage>
</organism>
<dbReference type="InterPro" id="IPR006104">
    <property type="entry name" value="Glyco_hydro_2_N"/>
</dbReference>
<dbReference type="PANTHER" id="PTHR42732">
    <property type="entry name" value="BETA-GALACTOSIDASE"/>
    <property type="match status" value="1"/>
</dbReference>
<dbReference type="InterPro" id="IPR051913">
    <property type="entry name" value="GH2_Domain-Containing"/>
</dbReference>
<comment type="similarity">
    <text evidence="1">Belongs to the glycosyl hydrolase 2 family.</text>
</comment>
<dbReference type="Gene3D" id="3.20.20.80">
    <property type="entry name" value="Glycosidases"/>
    <property type="match status" value="1"/>
</dbReference>
<dbReference type="Gene3D" id="2.60.40.10">
    <property type="entry name" value="Immunoglobulins"/>
    <property type="match status" value="2"/>
</dbReference>
<dbReference type="SUPFAM" id="SSF49785">
    <property type="entry name" value="Galactose-binding domain-like"/>
    <property type="match status" value="2"/>
</dbReference>
<evidence type="ECO:0000256" key="2">
    <source>
        <dbReference type="ARBA" id="ARBA00022801"/>
    </source>
</evidence>
<keyword evidence="2" id="KW-0378">Hydrolase</keyword>
<dbReference type="PRINTS" id="PR00132">
    <property type="entry name" value="GLHYDRLASE2"/>
</dbReference>
<keyword evidence="3" id="KW-0326">Glycosidase</keyword>
<name>A0A7K3MEV3_9ACTN</name>
<dbReference type="Pfam" id="PF02837">
    <property type="entry name" value="Glyco_hydro_2_N"/>
    <property type="match status" value="1"/>
</dbReference>
<evidence type="ECO:0000313" key="9">
    <source>
        <dbReference type="EMBL" id="NDL60938.1"/>
    </source>
</evidence>
<dbReference type="InterPro" id="IPR036156">
    <property type="entry name" value="Beta-gal/glucu_dom_sf"/>
</dbReference>
<dbReference type="PANTHER" id="PTHR42732:SF1">
    <property type="entry name" value="BETA-MANNOSIDASE"/>
    <property type="match status" value="1"/>
</dbReference>
<evidence type="ECO:0000313" key="10">
    <source>
        <dbReference type="Proteomes" id="UP000460435"/>
    </source>
</evidence>
<dbReference type="GO" id="GO:0004553">
    <property type="term" value="F:hydrolase activity, hydrolyzing O-glycosyl compounds"/>
    <property type="evidence" value="ECO:0007669"/>
    <property type="project" value="InterPro"/>
</dbReference>
<reference evidence="9 10" key="1">
    <citation type="submission" date="2019-11" db="EMBL/GenBank/DDBJ databases">
        <authorList>
            <person name="Li X.-J."/>
            <person name="Feng X.-M."/>
        </authorList>
    </citation>
    <scope>NUCLEOTIDE SEQUENCE [LARGE SCALE GENOMIC DNA]</scope>
    <source>
        <strain evidence="9 10">XMNu-373</strain>
    </source>
</reference>
<feature type="domain" description="Glycosyl hydrolases family 2 sugar binding" evidence="7">
    <location>
        <begin position="52"/>
        <end position="150"/>
    </location>
</feature>
<dbReference type="InterPro" id="IPR017853">
    <property type="entry name" value="GH"/>
</dbReference>
<dbReference type="InterPro" id="IPR006102">
    <property type="entry name" value="Ig-like_GH2"/>
</dbReference>
<proteinExistence type="inferred from homology"/>
<dbReference type="AlphaFoldDB" id="A0A7K3MEV3"/>
<dbReference type="SUPFAM" id="SSF49303">
    <property type="entry name" value="beta-Galactosidase/glucuronidase domain"/>
    <property type="match status" value="1"/>
</dbReference>
<comment type="caution">
    <text evidence="9">The sequence shown here is derived from an EMBL/GenBank/DDBJ whole genome shotgun (WGS) entry which is preliminary data.</text>
</comment>
<dbReference type="GO" id="GO:0005975">
    <property type="term" value="P:carbohydrate metabolic process"/>
    <property type="evidence" value="ECO:0007669"/>
    <property type="project" value="InterPro"/>
</dbReference>
<protein>
    <submittedName>
        <fullName evidence="9">Beta-galactosidase</fullName>
    </submittedName>
</protein>
<dbReference type="InterPro" id="IPR013783">
    <property type="entry name" value="Ig-like_fold"/>
</dbReference>